<dbReference type="EMBL" id="KN834916">
    <property type="protein sequence ID" value="KIK50239.1"/>
    <property type="molecule type" value="Genomic_DNA"/>
</dbReference>
<evidence type="ECO:0000313" key="2">
    <source>
        <dbReference type="Proteomes" id="UP000053593"/>
    </source>
</evidence>
<name>A0A0D0BLA0_9AGAR</name>
<keyword evidence="2" id="KW-1185">Reference proteome</keyword>
<dbReference type="Proteomes" id="UP000053593">
    <property type="component" value="Unassembled WGS sequence"/>
</dbReference>
<sequence length="112" mass="11781">MSAGNVTQLVASNNGFFDASIFLIVGPMGAIYALNPPVYEGDVDIVLDLTKVEGLTNSDEFTVRAVSGQGEQANNTIVLTYTRNTTDTGHYTVTGTAVAPGLSFQGIHPTSR</sequence>
<gene>
    <name evidence="1" type="ORF">GYMLUDRAFT_253146</name>
</gene>
<dbReference type="HOGENOM" id="CLU_169810_0_0_1"/>
<evidence type="ECO:0000313" key="1">
    <source>
        <dbReference type="EMBL" id="KIK50239.1"/>
    </source>
</evidence>
<accession>A0A0D0BLA0</accession>
<organism evidence="1 2">
    <name type="scientific">Collybiopsis luxurians FD-317 M1</name>
    <dbReference type="NCBI Taxonomy" id="944289"/>
    <lineage>
        <taxon>Eukaryota</taxon>
        <taxon>Fungi</taxon>
        <taxon>Dikarya</taxon>
        <taxon>Basidiomycota</taxon>
        <taxon>Agaricomycotina</taxon>
        <taxon>Agaricomycetes</taxon>
        <taxon>Agaricomycetidae</taxon>
        <taxon>Agaricales</taxon>
        <taxon>Marasmiineae</taxon>
        <taxon>Omphalotaceae</taxon>
        <taxon>Collybiopsis</taxon>
        <taxon>Collybiopsis luxurians</taxon>
    </lineage>
</organism>
<protein>
    <submittedName>
        <fullName evidence="1">Uncharacterized protein</fullName>
    </submittedName>
</protein>
<proteinExistence type="predicted"/>
<dbReference type="AlphaFoldDB" id="A0A0D0BLA0"/>
<dbReference type="OrthoDB" id="10630983at2759"/>
<reference evidence="1 2" key="1">
    <citation type="submission" date="2014-04" db="EMBL/GenBank/DDBJ databases">
        <title>Evolutionary Origins and Diversification of the Mycorrhizal Mutualists.</title>
        <authorList>
            <consortium name="DOE Joint Genome Institute"/>
            <consortium name="Mycorrhizal Genomics Consortium"/>
            <person name="Kohler A."/>
            <person name="Kuo A."/>
            <person name="Nagy L.G."/>
            <person name="Floudas D."/>
            <person name="Copeland A."/>
            <person name="Barry K.W."/>
            <person name="Cichocki N."/>
            <person name="Veneault-Fourrey C."/>
            <person name="LaButti K."/>
            <person name="Lindquist E.A."/>
            <person name="Lipzen A."/>
            <person name="Lundell T."/>
            <person name="Morin E."/>
            <person name="Murat C."/>
            <person name="Riley R."/>
            <person name="Ohm R."/>
            <person name="Sun H."/>
            <person name="Tunlid A."/>
            <person name="Henrissat B."/>
            <person name="Grigoriev I.V."/>
            <person name="Hibbett D.S."/>
            <person name="Martin F."/>
        </authorList>
    </citation>
    <scope>NUCLEOTIDE SEQUENCE [LARGE SCALE GENOMIC DNA]</scope>
    <source>
        <strain evidence="1 2">FD-317 M1</strain>
    </source>
</reference>